<protein>
    <submittedName>
        <fullName evidence="3">Uncharacterized protein</fullName>
    </submittedName>
</protein>
<dbReference type="AlphaFoldDB" id="A0A2W4JGZ1"/>
<dbReference type="Proteomes" id="UP000249324">
    <property type="component" value="Unassembled WGS sequence"/>
</dbReference>
<proteinExistence type="predicted"/>
<keyword evidence="1" id="KW-0732">Signal</keyword>
<reference evidence="2" key="2">
    <citation type="submission" date="2018-05" db="EMBL/GenBank/DDBJ databases">
        <authorList>
            <person name="Moura L."/>
            <person name="Setubal J.C."/>
        </authorList>
    </citation>
    <scope>NUCLEOTIDE SEQUENCE</scope>
    <source>
        <strain evidence="2">ZC4RG45</strain>
    </source>
</reference>
<evidence type="ECO:0000313" key="4">
    <source>
        <dbReference type="Proteomes" id="UP000249324"/>
    </source>
</evidence>
<reference evidence="2" key="4">
    <citation type="submission" date="2023-08" db="EMBL/GenBank/DDBJ databases">
        <authorList>
            <person name="Guima S.E.S."/>
            <person name="Martins L.F."/>
            <person name="Silva A.M."/>
            <person name="Setubal J.C."/>
        </authorList>
    </citation>
    <scope>NUCLEOTIDE SEQUENCE</scope>
    <source>
        <strain evidence="2">ZC4RG45</strain>
    </source>
</reference>
<organism evidence="3">
    <name type="scientific">Thermocrispum agreste</name>
    <dbReference type="NCBI Taxonomy" id="37925"/>
    <lineage>
        <taxon>Bacteria</taxon>
        <taxon>Bacillati</taxon>
        <taxon>Actinomycetota</taxon>
        <taxon>Actinomycetes</taxon>
        <taxon>Pseudonocardiales</taxon>
        <taxon>Pseudonocardiaceae</taxon>
        <taxon>Thermocrispum</taxon>
    </lineage>
</organism>
<comment type="caution">
    <text evidence="3">The sequence shown here is derived from an EMBL/GenBank/DDBJ whole genome shotgun (WGS) entry which is preliminary data.</text>
</comment>
<accession>A0A2W4JGZ1</accession>
<evidence type="ECO:0000256" key="1">
    <source>
        <dbReference type="SAM" id="SignalP"/>
    </source>
</evidence>
<reference evidence="3" key="1">
    <citation type="submission" date="2018-05" db="EMBL/GenBank/DDBJ databases">
        <authorList>
            <person name="Lanie J.A."/>
            <person name="Ng W.-L."/>
            <person name="Kazmierczak K.M."/>
            <person name="Andrzejewski T.M."/>
            <person name="Davidsen T.M."/>
            <person name="Wayne K.J."/>
            <person name="Tettelin H."/>
            <person name="Glass J.I."/>
            <person name="Rusch D."/>
            <person name="Podicherti R."/>
            <person name="Tsui H.-C.T."/>
            <person name="Winkler M.E."/>
        </authorList>
    </citation>
    <scope>NUCLEOTIDE SEQUENCE</scope>
    <source>
        <strain evidence="3">ZC4RG45</strain>
    </source>
</reference>
<dbReference type="EMBL" id="QGUI01000251">
    <property type="protein sequence ID" value="PZM98404.1"/>
    <property type="molecule type" value="Genomic_DNA"/>
</dbReference>
<feature type="chain" id="PRO_5015936228" evidence="1">
    <location>
        <begin position="25"/>
        <end position="75"/>
    </location>
</feature>
<reference evidence="2 4" key="3">
    <citation type="journal article" date="2021" name="BMC Genomics">
        <title>Genome-resolved metagenome and metatranscriptome analyses of thermophilic composting reveal key bacterial players and their metabolic interactions.</title>
        <authorList>
            <person name="Braga L.P.P."/>
            <person name="Pereira R.V."/>
            <person name="Martins L.F."/>
            <person name="Moura L.M.S."/>
            <person name="Sanchez F.B."/>
            <person name="Patane J.S.L."/>
            <person name="da Silva A.M."/>
            <person name="Setubal J.C."/>
        </authorList>
    </citation>
    <scope>NUCLEOTIDE SEQUENCE [LARGE SCALE GENOMIC DNA]</scope>
    <source>
        <strain evidence="2">ZC4RG45</strain>
    </source>
</reference>
<dbReference type="EMBL" id="QGUI02000053">
    <property type="protein sequence ID" value="MFO7191839.1"/>
    <property type="molecule type" value="Genomic_DNA"/>
</dbReference>
<evidence type="ECO:0000313" key="2">
    <source>
        <dbReference type="EMBL" id="MFO7191839.1"/>
    </source>
</evidence>
<name>A0A2W4JGZ1_9PSEU</name>
<sequence>MKRILAAAAMATAFTGIAAPAASAATEHATAERLVGYYQSQREAEFVCVMGQLAGAWTKCWYYHYPSGRIALYVE</sequence>
<gene>
    <name evidence="2" type="ORF">DIU77_006305</name>
    <name evidence="3" type="ORF">DIU77_07955</name>
</gene>
<evidence type="ECO:0000313" key="3">
    <source>
        <dbReference type="EMBL" id="PZM98404.1"/>
    </source>
</evidence>
<feature type="signal peptide" evidence="1">
    <location>
        <begin position="1"/>
        <end position="24"/>
    </location>
</feature>